<evidence type="ECO:0000256" key="1">
    <source>
        <dbReference type="ARBA" id="ARBA00004141"/>
    </source>
</evidence>
<comment type="domain">
    <text evidence="11 12">The DHHC domain is required for palmitoyltransferase activity.</text>
</comment>
<feature type="active site" description="S-palmitoyl cysteine intermediate" evidence="11">
    <location>
        <position position="123"/>
    </location>
</feature>
<feature type="compositionally biased region" description="Basic and acidic residues" evidence="13">
    <location>
        <begin position="284"/>
        <end position="297"/>
    </location>
</feature>
<evidence type="ECO:0000256" key="7">
    <source>
        <dbReference type="ARBA" id="ARBA00023139"/>
    </source>
</evidence>
<dbReference type="EMBL" id="ML178820">
    <property type="protein sequence ID" value="TFL03742.1"/>
    <property type="molecule type" value="Genomic_DNA"/>
</dbReference>
<feature type="transmembrane region" description="Helical" evidence="11 12">
    <location>
        <begin position="6"/>
        <end position="29"/>
    </location>
</feature>
<keyword evidence="16" id="KW-1185">Reference proteome</keyword>
<evidence type="ECO:0000313" key="16">
    <source>
        <dbReference type="Proteomes" id="UP000305067"/>
    </source>
</evidence>
<dbReference type="AlphaFoldDB" id="A0A5C3QPH4"/>
<keyword evidence="5 11" id="KW-1133">Transmembrane helix</keyword>
<dbReference type="Proteomes" id="UP000305067">
    <property type="component" value="Unassembled WGS sequence"/>
</dbReference>
<dbReference type="GO" id="GO:0005789">
    <property type="term" value="C:endoplasmic reticulum membrane"/>
    <property type="evidence" value="ECO:0007669"/>
    <property type="project" value="UniProtKB-SubCell"/>
</dbReference>
<evidence type="ECO:0000256" key="13">
    <source>
        <dbReference type="SAM" id="MobiDB-lite"/>
    </source>
</evidence>
<keyword evidence="9 11" id="KW-0012">Acyltransferase</keyword>
<proteinExistence type="inferred from homology"/>
<evidence type="ECO:0000259" key="14">
    <source>
        <dbReference type="Pfam" id="PF01529"/>
    </source>
</evidence>
<keyword evidence="2 11" id="KW-0808">Transferase</keyword>
<evidence type="ECO:0000256" key="9">
    <source>
        <dbReference type="ARBA" id="ARBA00023315"/>
    </source>
</evidence>
<comment type="similarity">
    <text evidence="11">Belongs to the DHHC palmitoyltransferase family. PFA4 subfamily.</text>
</comment>
<feature type="region of interest" description="Disordered" evidence="13">
    <location>
        <begin position="279"/>
        <end position="371"/>
    </location>
</feature>
<dbReference type="PROSITE" id="PS50216">
    <property type="entry name" value="DHHC"/>
    <property type="match status" value="1"/>
</dbReference>
<evidence type="ECO:0000256" key="3">
    <source>
        <dbReference type="ARBA" id="ARBA00022692"/>
    </source>
</evidence>
<dbReference type="GO" id="GO:0019706">
    <property type="term" value="F:protein-cysteine S-palmitoyltransferase activity"/>
    <property type="evidence" value="ECO:0007669"/>
    <property type="project" value="UniProtKB-UniRule"/>
</dbReference>
<organism evidence="15 16">
    <name type="scientific">Pterulicium gracile</name>
    <dbReference type="NCBI Taxonomy" id="1884261"/>
    <lineage>
        <taxon>Eukaryota</taxon>
        <taxon>Fungi</taxon>
        <taxon>Dikarya</taxon>
        <taxon>Basidiomycota</taxon>
        <taxon>Agaricomycotina</taxon>
        <taxon>Agaricomycetes</taxon>
        <taxon>Agaricomycetidae</taxon>
        <taxon>Agaricales</taxon>
        <taxon>Pleurotineae</taxon>
        <taxon>Pterulaceae</taxon>
        <taxon>Pterulicium</taxon>
    </lineage>
</organism>
<dbReference type="OrthoDB" id="331948at2759"/>
<keyword evidence="4 11" id="KW-0256">Endoplasmic reticulum</keyword>
<dbReference type="STRING" id="1884261.A0A5C3QPH4"/>
<feature type="region of interest" description="Disordered" evidence="13">
    <location>
        <begin position="415"/>
        <end position="440"/>
    </location>
</feature>
<name>A0A5C3QPH4_9AGAR</name>
<dbReference type="InterPro" id="IPR039859">
    <property type="entry name" value="PFA4/ZDH16/20/ERF2-like"/>
</dbReference>
<dbReference type="EC" id="2.3.1.225" evidence="11"/>
<feature type="transmembrane region" description="Helical" evidence="11 12">
    <location>
        <begin position="176"/>
        <end position="202"/>
    </location>
</feature>
<evidence type="ECO:0000256" key="6">
    <source>
        <dbReference type="ARBA" id="ARBA00023136"/>
    </source>
</evidence>
<dbReference type="InterPro" id="IPR033682">
    <property type="entry name" value="PFA4"/>
</dbReference>
<accession>A0A5C3QPH4</accession>
<feature type="transmembrane region" description="Helical" evidence="11 12">
    <location>
        <begin position="41"/>
        <end position="60"/>
    </location>
</feature>
<sequence>MRPILGRLIVTFVLLLISFIAYSSQLFIILPWYGNELSVDLIMLVGPFNVLVGMLFWNYFLCVLTDPGGVPKSWRPNVNEDGFEVKKLTGRPRNCRTCEAYKPPRAHHCRSCNKCVLRMDHHCPWINNCVGQFNYGYFIRFLFYVLIACTYHITMISKRVAWAFRDFYWEPSKSEVIFLVLNYVACVPVLLTVGGFCLYHLWSLGRNTTTIEGWEKDKAATLVRRGKIEEVKFPYNLGMRRNFESVLGTNPLLWCWPRAPLGTGLTYPISQQEGEEIMWPPHDPSMRYEENEEDTGHEFQLPDSPWTYGNDSFNPELRPSHPRARRRTSSRNKRGNGSQATASLPPYHPDYDSSQVISGGSDSGDPQDQDDEHYYVDEEAFRSGTLKMRRGSEGFEVRPVDREVMLKRYVDEQVQQEGRYNTYVPEPWSEDEDSDGGKDA</sequence>
<gene>
    <name evidence="11" type="primary">PFA4</name>
    <name evidence="15" type="ORF">BDV98DRAFT_527107</name>
</gene>
<dbReference type="Pfam" id="PF01529">
    <property type="entry name" value="DHHC"/>
    <property type="match status" value="1"/>
</dbReference>
<evidence type="ECO:0000256" key="5">
    <source>
        <dbReference type="ARBA" id="ARBA00022989"/>
    </source>
</evidence>
<evidence type="ECO:0000256" key="10">
    <source>
        <dbReference type="ARBA" id="ARBA00048048"/>
    </source>
</evidence>
<comment type="function">
    <text evidence="11">Mediates the reversible addition of palmitate to target proteins, thereby regulating their membrane association and biological function.</text>
</comment>
<comment type="catalytic activity">
    <reaction evidence="10 11 12">
        <text>L-cysteinyl-[protein] + hexadecanoyl-CoA = S-hexadecanoyl-L-cysteinyl-[protein] + CoA</text>
        <dbReference type="Rhea" id="RHEA:36683"/>
        <dbReference type="Rhea" id="RHEA-COMP:10131"/>
        <dbReference type="Rhea" id="RHEA-COMP:11032"/>
        <dbReference type="ChEBI" id="CHEBI:29950"/>
        <dbReference type="ChEBI" id="CHEBI:57287"/>
        <dbReference type="ChEBI" id="CHEBI:57379"/>
        <dbReference type="ChEBI" id="CHEBI:74151"/>
        <dbReference type="EC" id="2.3.1.225"/>
    </reaction>
</comment>
<evidence type="ECO:0000256" key="12">
    <source>
        <dbReference type="RuleBase" id="RU079119"/>
    </source>
</evidence>
<dbReference type="PANTHER" id="PTHR12246">
    <property type="entry name" value="PALMITOYLTRANSFERASE ZDHHC16"/>
    <property type="match status" value="1"/>
</dbReference>
<reference evidence="15 16" key="1">
    <citation type="journal article" date="2019" name="Nat. Ecol. Evol.">
        <title>Megaphylogeny resolves global patterns of mushroom evolution.</title>
        <authorList>
            <person name="Varga T."/>
            <person name="Krizsan K."/>
            <person name="Foldi C."/>
            <person name="Dima B."/>
            <person name="Sanchez-Garcia M."/>
            <person name="Sanchez-Ramirez S."/>
            <person name="Szollosi G.J."/>
            <person name="Szarkandi J.G."/>
            <person name="Papp V."/>
            <person name="Albert L."/>
            <person name="Andreopoulos W."/>
            <person name="Angelini C."/>
            <person name="Antonin V."/>
            <person name="Barry K.W."/>
            <person name="Bougher N.L."/>
            <person name="Buchanan P."/>
            <person name="Buyck B."/>
            <person name="Bense V."/>
            <person name="Catcheside P."/>
            <person name="Chovatia M."/>
            <person name="Cooper J."/>
            <person name="Damon W."/>
            <person name="Desjardin D."/>
            <person name="Finy P."/>
            <person name="Geml J."/>
            <person name="Haridas S."/>
            <person name="Hughes K."/>
            <person name="Justo A."/>
            <person name="Karasinski D."/>
            <person name="Kautmanova I."/>
            <person name="Kiss B."/>
            <person name="Kocsube S."/>
            <person name="Kotiranta H."/>
            <person name="LaButti K.M."/>
            <person name="Lechner B.E."/>
            <person name="Liimatainen K."/>
            <person name="Lipzen A."/>
            <person name="Lukacs Z."/>
            <person name="Mihaltcheva S."/>
            <person name="Morgado L.N."/>
            <person name="Niskanen T."/>
            <person name="Noordeloos M.E."/>
            <person name="Ohm R.A."/>
            <person name="Ortiz-Santana B."/>
            <person name="Ovrebo C."/>
            <person name="Racz N."/>
            <person name="Riley R."/>
            <person name="Savchenko A."/>
            <person name="Shiryaev A."/>
            <person name="Soop K."/>
            <person name="Spirin V."/>
            <person name="Szebenyi C."/>
            <person name="Tomsovsky M."/>
            <person name="Tulloss R.E."/>
            <person name="Uehling J."/>
            <person name="Grigoriev I.V."/>
            <person name="Vagvolgyi C."/>
            <person name="Papp T."/>
            <person name="Martin F.M."/>
            <person name="Miettinen O."/>
            <person name="Hibbett D.S."/>
            <person name="Nagy L.G."/>
        </authorList>
    </citation>
    <scope>NUCLEOTIDE SEQUENCE [LARGE SCALE GENOMIC DNA]</scope>
    <source>
        <strain evidence="15 16">CBS 309.79</strain>
    </source>
</reference>
<evidence type="ECO:0000256" key="2">
    <source>
        <dbReference type="ARBA" id="ARBA00022679"/>
    </source>
</evidence>
<protein>
    <recommendedName>
        <fullName evidence="11">Palmitoyltransferase PFA4</fullName>
        <ecNumber evidence="11">2.3.1.225</ecNumber>
    </recommendedName>
    <alternativeName>
        <fullName evidence="11">Protein S-acyltransferase</fullName>
        <shortName evidence="11">PAT</shortName>
    </alternativeName>
    <alternativeName>
        <fullName evidence="11">Protein fatty acyltransferase 4</fullName>
    </alternativeName>
</protein>
<keyword evidence="7 11" id="KW-0564">Palmitate</keyword>
<evidence type="ECO:0000256" key="8">
    <source>
        <dbReference type="ARBA" id="ARBA00023288"/>
    </source>
</evidence>
<evidence type="ECO:0000256" key="4">
    <source>
        <dbReference type="ARBA" id="ARBA00022824"/>
    </source>
</evidence>
<dbReference type="InterPro" id="IPR001594">
    <property type="entry name" value="Palmitoyltrfase_DHHC"/>
</dbReference>
<keyword evidence="8 11" id="KW-0449">Lipoprotein</keyword>
<feature type="domain" description="Palmitoyltransferase DHHC" evidence="14">
    <location>
        <begin position="91"/>
        <end position="216"/>
    </location>
</feature>
<dbReference type="HAMAP" id="MF_03199">
    <property type="entry name" value="DHHC_PAT_PFA4"/>
    <property type="match status" value="1"/>
</dbReference>
<comment type="subcellular location">
    <subcellularLocation>
        <location evidence="11">Endoplasmic reticulum membrane</location>
        <topology evidence="11">Multi-pass membrane protein</topology>
    </subcellularLocation>
    <subcellularLocation>
        <location evidence="1">Membrane</location>
        <topology evidence="1">Multi-pass membrane protein</topology>
    </subcellularLocation>
</comment>
<evidence type="ECO:0000256" key="11">
    <source>
        <dbReference type="HAMAP-Rule" id="MF_03199"/>
    </source>
</evidence>
<keyword evidence="6 11" id="KW-0472">Membrane</keyword>
<evidence type="ECO:0000313" key="15">
    <source>
        <dbReference type="EMBL" id="TFL03742.1"/>
    </source>
</evidence>
<feature type="transmembrane region" description="Helical" evidence="11 12">
    <location>
        <begin position="137"/>
        <end position="156"/>
    </location>
</feature>
<keyword evidence="3 11" id="KW-0812">Transmembrane</keyword>
<feature type="compositionally biased region" description="Basic residues" evidence="13">
    <location>
        <begin position="320"/>
        <end position="334"/>
    </location>
</feature>